<dbReference type="Proteomes" id="UP000030746">
    <property type="component" value="Unassembled WGS sequence"/>
</dbReference>
<sequence length="237" mass="26797">MATNRKIKKQTLGLGKSWKHVTESKLSDQDAKLLLSVKQLVEKTLEQSHETRFKGANLDSMKKYNFDINVPTGAISKLGIKLTRKQSVDETRLAIRKIDIHDHSLVDCKRQQPIVGLYKNNKKDYCDLFGPGLCPDCVQVSDQVEFTQKQEKVYPQITVNTDYMIAGGKLTKKKTQTTSKGIVTSPFNRQVDLEVLDGVVTDEAIHRRLKEKYTAQDQLAVESVLNACDDLNEDVDE</sequence>
<evidence type="ECO:0000313" key="1">
    <source>
        <dbReference type="EMBL" id="ESO87258.1"/>
    </source>
</evidence>
<protein>
    <submittedName>
        <fullName evidence="1">Uncharacterized protein</fullName>
    </submittedName>
</protein>
<proteinExistence type="predicted"/>
<reference evidence="1 2" key="1">
    <citation type="journal article" date="2013" name="Nature">
        <title>Insights into bilaterian evolution from three spiralian genomes.</title>
        <authorList>
            <person name="Simakov O."/>
            <person name="Marletaz F."/>
            <person name="Cho S.J."/>
            <person name="Edsinger-Gonzales E."/>
            <person name="Havlak P."/>
            <person name="Hellsten U."/>
            <person name="Kuo D.H."/>
            <person name="Larsson T."/>
            <person name="Lv J."/>
            <person name="Arendt D."/>
            <person name="Savage R."/>
            <person name="Osoegawa K."/>
            <person name="de Jong P."/>
            <person name="Grimwood J."/>
            <person name="Chapman J.A."/>
            <person name="Shapiro H."/>
            <person name="Aerts A."/>
            <person name="Otillar R.P."/>
            <person name="Terry A.Y."/>
            <person name="Boore J.L."/>
            <person name="Grigoriev I.V."/>
            <person name="Lindberg D.R."/>
            <person name="Seaver E.C."/>
            <person name="Weisblat D.A."/>
            <person name="Putnam N.H."/>
            <person name="Rokhsar D.S."/>
        </authorList>
    </citation>
    <scope>NUCLEOTIDE SEQUENCE [LARGE SCALE GENOMIC DNA]</scope>
</reference>
<name>V3Z8L4_LOTGI</name>
<dbReference type="GeneID" id="20236389"/>
<dbReference type="KEGG" id="lgi:LOTGIDRAFT_154760"/>
<dbReference type="CTD" id="20236389"/>
<gene>
    <name evidence="1" type="ORF">LOTGIDRAFT_154760</name>
</gene>
<organism evidence="1 2">
    <name type="scientific">Lottia gigantea</name>
    <name type="common">Giant owl limpet</name>
    <dbReference type="NCBI Taxonomy" id="225164"/>
    <lineage>
        <taxon>Eukaryota</taxon>
        <taxon>Metazoa</taxon>
        <taxon>Spiralia</taxon>
        <taxon>Lophotrochozoa</taxon>
        <taxon>Mollusca</taxon>
        <taxon>Gastropoda</taxon>
        <taxon>Patellogastropoda</taxon>
        <taxon>Lottioidea</taxon>
        <taxon>Lottiidae</taxon>
        <taxon>Lottia</taxon>
    </lineage>
</organism>
<dbReference type="EMBL" id="KB202953">
    <property type="protein sequence ID" value="ESO87258.1"/>
    <property type="molecule type" value="Genomic_DNA"/>
</dbReference>
<keyword evidence="2" id="KW-1185">Reference proteome</keyword>
<evidence type="ECO:0000313" key="2">
    <source>
        <dbReference type="Proteomes" id="UP000030746"/>
    </source>
</evidence>
<dbReference type="AlphaFoldDB" id="V3Z8L4"/>
<dbReference type="HOGENOM" id="CLU_1171787_0_0_1"/>
<accession>V3Z8L4</accession>
<dbReference type="RefSeq" id="XP_009062204.1">
    <property type="nucleotide sequence ID" value="XM_009063956.1"/>
</dbReference>
<dbReference type="OrthoDB" id="6062170at2759"/>